<dbReference type="Gene3D" id="3.20.20.140">
    <property type="entry name" value="Metal-dependent hydrolases"/>
    <property type="match status" value="1"/>
</dbReference>
<dbReference type="GO" id="GO:0046872">
    <property type="term" value="F:metal ion binding"/>
    <property type="evidence" value="ECO:0007669"/>
    <property type="project" value="UniProtKB-KW"/>
</dbReference>
<dbReference type="EMBL" id="OBDZ01000007">
    <property type="protein sequence ID" value="SNY22618.1"/>
    <property type="molecule type" value="Genomic_DNA"/>
</dbReference>
<dbReference type="GO" id="GO:0019239">
    <property type="term" value="F:deaminase activity"/>
    <property type="evidence" value="ECO:0007669"/>
    <property type="project" value="UniProtKB-ARBA"/>
</dbReference>
<dbReference type="InterPro" id="IPR011059">
    <property type="entry name" value="Metal-dep_hydrolase_composite"/>
</dbReference>
<dbReference type="AlphaFoldDB" id="A0A285GGR2"/>
<dbReference type="Pfam" id="PF01979">
    <property type="entry name" value="Amidohydro_1"/>
    <property type="match status" value="1"/>
</dbReference>
<dbReference type="NCBIfam" id="NF006055">
    <property type="entry name" value="PRK08203.1"/>
    <property type="match status" value="1"/>
</dbReference>
<dbReference type="Gene3D" id="2.30.40.10">
    <property type="entry name" value="Urease, subunit C, domain 1"/>
    <property type="match status" value="1"/>
</dbReference>
<dbReference type="Proteomes" id="UP000219573">
    <property type="component" value="Unassembled WGS sequence"/>
</dbReference>
<reference evidence="6" key="1">
    <citation type="submission" date="2017-09" db="EMBL/GenBank/DDBJ databases">
        <authorList>
            <person name="Varghese N."/>
            <person name="Submissions S."/>
        </authorList>
    </citation>
    <scope>NUCLEOTIDE SEQUENCE [LARGE SCALE GENOMIC DNA]</scope>
    <source>
        <strain evidence="6">MSL47</strain>
    </source>
</reference>
<feature type="domain" description="Amidohydrolase-related" evidence="4">
    <location>
        <begin position="57"/>
        <end position="425"/>
    </location>
</feature>
<keyword evidence="3" id="KW-0862">Zinc</keyword>
<evidence type="ECO:0000256" key="1">
    <source>
        <dbReference type="ARBA" id="ARBA00022723"/>
    </source>
</evidence>
<dbReference type="CDD" id="cd01298">
    <property type="entry name" value="ATZ_TRZ_like"/>
    <property type="match status" value="1"/>
</dbReference>
<evidence type="ECO:0000256" key="3">
    <source>
        <dbReference type="ARBA" id="ARBA00022833"/>
    </source>
</evidence>
<dbReference type="SUPFAM" id="SSF51338">
    <property type="entry name" value="Composite domain of metallo-dependent hydrolases"/>
    <property type="match status" value="2"/>
</dbReference>
<sequence length="455" mass="49980">MAKKLIKNAETVITMDEQRRELKNCSILIEDKVIKAIGSNLDVSEDIDEVIDGAGMWVFPGLINTHHHFYQTLTRAILKVQNVELFSWLKNLYPLWRNLTADAVYTGTLIALGELLKTGCTTSVDHHYVFPKNASGKLIDEQIRAAHKIGARFHPCRGSMSLSEKDGGLPPDSVVQNDEEILKDSQRLIEEYHDPKPQSMCQIVLAPCSPFSVTPNLMKETAKLAREYGVQCHTHLAETEDENEFCLSKFGMRPLGLMESVGWLGEDIWFAHGVHFSDQELEVLKSTGTGVAHCPVSNQKLASGVARIPEMMEQGIKVGLAVDGSASNDSSDMIGELKAAFLLHRITSGIDAISCRQVLELSTRGSAKVLGRDDIGSLAVGKSADLFMVNKNRLEFAGCFDPVTALVTCGNDHRVDLTMVNGQIVVKDGKLLNIDENKLVDKANQVAKKLVGVES</sequence>
<evidence type="ECO:0000259" key="4">
    <source>
        <dbReference type="Pfam" id="PF01979"/>
    </source>
</evidence>
<keyword evidence="2" id="KW-0378">Hydrolase</keyword>
<dbReference type="SUPFAM" id="SSF51556">
    <property type="entry name" value="Metallo-dependent hydrolases"/>
    <property type="match status" value="1"/>
</dbReference>
<dbReference type="InterPro" id="IPR032466">
    <property type="entry name" value="Metal_Hydrolase"/>
</dbReference>
<organism evidence="5 6">
    <name type="scientific">Orenia metallireducens</name>
    <dbReference type="NCBI Taxonomy" id="1413210"/>
    <lineage>
        <taxon>Bacteria</taxon>
        <taxon>Bacillati</taxon>
        <taxon>Bacillota</taxon>
        <taxon>Clostridia</taxon>
        <taxon>Halanaerobiales</taxon>
        <taxon>Halobacteroidaceae</taxon>
        <taxon>Orenia</taxon>
    </lineage>
</organism>
<proteinExistence type="predicted"/>
<evidence type="ECO:0000313" key="6">
    <source>
        <dbReference type="Proteomes" id="UP000219573"/>
    </source>
</evidence>
<dbReference type="GO" id="GO:0016814">
    <property type="term" value="F:hydrolase activity, acting on carbon-nitrogen (but not peptide) bonds, in cyclic amidines"/>
    <property type="evidence" value="ECO:0007669"/>
    <property type="project" value="UniProtKB-ARBA"/>
</dbReference>
<dbReference type="PANTHER" id="PTHR43794">
    <property type="entry name" value="AMINOHYDROLASE SSNA-RELATED"/>
    <property type="match status" value="1"/>
</dbReference>
<evidence type="ECO:0000313" key="5">
    <source>
        <dbReference type="EMBL" id="SNY22618.1"/>
    </source>
</evidence>
<dbReference type="InterPro" id="IPR050287">
    <property type="entry name" value="MTA/SAH_deaminase"/>
</dbReference>
<dbReference type="PANTHER" id="PTHR43794:SF11">
    <property type="entry name" value="AMIDOHYDROLASE-RELATED DOMAIN-CONTAINING PROTEIN"/>
    <property type="match status" value="1"/>
</dbReference>
<protein>
    <submittedName>
        <fullName evidence="5">Cytosine/adenosine deaminase</fullName>
    </submittedName>
</protein>
<dbReference type="RefSeq" id="WP_097017276.1">
    <property type="nucleotide sequence ID" value="NZ_OBDZ01000007.1"/>
</dbReference>
<keyword evidence="1" id="KW-0479">Metal-binding</keyword>
<evidence type="ECO:0000256" key="2">
    <source>
        <dbReference type="ARBA" id="ARBA00022801"/>
    </source>
</evidence>
<accession>A0A285GGR2</accession>
<gene>
    <name evidence="5" type="ORF">SAMN06265827_10789</name>
</gene>
<dbReference type="OrthoDB" id="9807210at2"/>
<name>A0A285GGR2_9FIRM</name>
<keyword evidence="6" id="KW-1185">Reference proteome</keyword>
<dbReference type="FunFam" id="3.20.20.140:FF:000014">
    <property type="entry name" value="5-methylthioadenosine/S-adenosylhomocysteine deaminase"/>
    <property type="match status" value="1"/>
</dbReference>
<dbReference type="InterPro" id="IPR006680">
    <property type="entry name" value="Amidohydro-rel"/>
</dbReference>